<organism evidence="3 4">
    <name type="scientific">Flavobacterium columnare</name>
    <dbReference type="NCBI Taxonomy" id="996"/>
    <lineage>
        <taxon>Bacteria</taxon>
        <taxon>Pseudomonadati</taxon>
        <taxon>Bacteroidota</taxon>
        <taxon>Flavobacteriia</taxon>
        <taxon>Flavobacteriales</taxon>
        <taxon>Flavobacteriaceae</taxon>
        <taxon>Flavobacterium</taxon>
    </lineage>
</organism>
<dbReference type="Pfam" id="PF18962">
    <property type="entry name" value="Por_Secre_tail"/>
    <property type="match status" value="1"/>
</dbReference>
<evidence type="ECO:0000313" key="4">
    <source>
        <dbReference type="Proteomes" id="UP000198034"/>
    </source>
</evidence>
<evidence type="ECO:0000256" key="1">
    <source>
        <dbReference type="ARBA" id="ARBA00022729"/>
    </source>
</evidence>
<sequence>MSGKQTEFMKKNIFGLIATVSISNFSFGQAVLEHSYTSNYKFKELPNAFKTETGLNYYTVEGRNLMKIYNSSHNLINTLIIPMDTNQVLNGIIGASDKLFNTDATIEFLVFTYNTIDYSYKLVLIDQNGTVLQNFGERTDAYIIKGISGDYKLVTVKFNNPASGDNSIYDIYSLPGTTLGTVLENRESNLFVGYPNPTENNITITNNLETGKNGILEIFDLNGKKVIQKNVIGEENREINLDVTELTSGVYIYKFNGQTNRFIKK</sequence>
<name>A0A246G751_9FLAO</name>
<keyword evidence="1" id="KW-0732">Signal</keyword>
<comment type="caution">
    <text evidence="3">The sequence shown here is derived from an EMBL/GenBank/DDBJ whole genome shotgun (WGS) entry which is preliminary data.</text>
</comment>
<dbReference type="NCBIfam" id="TIGR04183">
    <property type="entry name" value="Por_Secre_tail"/>
    <property type="match status" value="1"/>
</dbReference>
<evidence type="ECO:0000313" key="3">
    <source>
        <dbReference type="EMBL" id="OWP74142.1"/>
    </source>
</evidence>
<proteinExistence type="predicted"/>
<gene>
    <name evidence="3" type="ORF">BWK62_14950</name>
</gene>
<reference evidence="3 4" key="1">
    <citation type="journal article" date="2017" name="Infect. Genet. Evol.">
        <title>Comparative genome analysis of fish pathogen Flavobacterium columnare reveals extensive sequence diversity within the species.</title>
        <authorList>
            <person name="Kayansamruaj P."/>
            <person name="Dong H.T."/>
            <person name="Hirono I."/>
            <person name="Kondo H."/>
            <person name="Senapin S."/>
            <person name="Rodkhum C."/>
        </authorList>
    </citation>
    <scope>NUCLEOTIDE SEQUENCE [LARGE SCALE GENOMIC DNA]</scope>
    <source>
        <strain evidence="3 4">1214</strain>
    </source>
</reference>
<feature type="domain" description="Secretion system C-terminal sorting" evidence="2">
    <location>
        <begin position="194"/>
        <end position="265"/>
    </location>
</feature>
<protein>
    <recommendedName>
        <fullName evidence="2">Secretion system C-terminal sorting domain-containing protein</fullName>
    </recommendedName>
</protein>
<dbReference type="InterPro" id="IPR026444">
    <property type="entry name" value="Secre_tail"/>
</dbReference>
<dbReference type="Proteomes" id="UP000198034">
    <property type="component" value="Unassembled WGS sequence"/>
</dbReference>
<dbReference type="EMBL" id="MTCY01000094">
    <property type="protein sequence ID" value="OWP74142.1"/>
    <property type="molecule type" value="Genomic_DNA"/>
</dbReference>
<accession>A0A246G751</accession>
<evidence type="ECO:0000259" key="2">
    <source>
        <dbReference type="Pfam" id="PF18962"/>
    </source>
</evidence>
<dbReference type="AlphaFoldDB" id="A0A246G751"/>